<keyword evidence="1" id="KW-0812">Transmembrane</keyword>
<accession>A0ABS7EE01</accession>
<gene>
    <name evidence="2" type="ORF">K0504_05985</name>
</gene>
<reference evidence="2" key="1">
    <citation type="submission" date="2021-07" db="EMBL/GenBank/DDBJ databases">
        <title>Neiella marina sp. nov., isolated from the intestinal content of sea cucumber Apostichopus japonicus.</title>
        <authorList>
            <person name="Bai X."/>
        </authorList>
    </citation>
    <scope>NUCLEOTIDE SEQUENCE</scope>
    <source>
        <strain evidence="2">126</strain>
    </source>
</reference>
<dbReference type="EMBL" id="JAHZSS010000005">
    <property type="protein sequence ID" value="MBW8190581.1"/>
    <property type="molecule type" value="Genomic_DNA"/>
</dbReference>
<keyword evidence="1" id="KW-0472">Membrane</keyword>
<dbReference type="Proteomes" id="UP001166251">
    <property type="component" value="Unassembled WGS sequence"/>
</dbReference>
<evidence type="ECO:0000256" key="1">
    <source>
        <dbReference type="SAM" id="Phobius"/>
    </source>
</evidence>
<organism evidence="2 3">
    <name type="scientific">Neiella holothuriorum</name>
    <dbReference type="NCBI Taxonomy" id="2870530"/>
    <lineage>
        <taxon>Bacteria</taxon>
        <taxon>Pseudomonadati</taxon>
        <taxon>Pseudomonadota</taxon>
        <taxon>Gammaproteobacteria</taxon>
        <taxon>Alteromonadales</taxon>
        <taxon>Echinimonadaceae</taxon>
        <taxon>Neiella</taxon>
    </lineage>
</organism>
<evidence type="ECO:0000313" key="2">
    <source>
        <dbReference type="EMBL" id="MBW8190581.1"/>
    </source>
</evidence>
<evidence type="ECO:0000313" key="3">
    <source>
        <dbReference type="Proteomes" id="UP001166251"/>
    </source>
</evidence>
<feature type="transmembrane region" description="Helical" evidence="1">
    <location>
        <begin position="12"/>
        <end position="35"/>
    </location>
</feature>
<protein>
    <recommendedName>
        <fullName evidence="4">Chain length determinant protein</fullName>
    </recommendedName>
</protein>
<keyword evidence="1" id="KW-1133">Transmembrane helix</keyword>
<name>A0ABS7EE01_9GAMM</name>
<dbReference type="PANTHER" id="PTHR32309:SF13">
    <property type="entry name" value="FERRIC ENTEROBACTIN TRANSPORT PROTEIN FEPE"/>
    <property type="match status" value="1"/>
</dbReference>
<dbReference type="RefSeq" id="WP_220103270.1">
    <property type="nucleotide sequence ID" value="NZ_JAHZSS010000005.1"/>
</dbReference>
<sequence length="443" mass="48849">MSINQLMELFKARLWFLVLIPIGVAVAVFIIGKLMSPTFTAASKMVVNIESPDPLVRNVPSNLFPLIIATQVEIIRSDRVAVRAVELLGLDESPEFTEAWLQETLGVGDKNLWIGALLRRSLEVAPARDSNVLNIVYTSSDAEKSAQIVNAFTEAYKQIALDIKVQPAKQYVEWFHGQVDNLRDRYQEGLTALTDYQVKHGIVGDYGKLDLETMKLADMMKQLTLVQGMQVDTMSKQGAGGNSDVLQEVLNNPLISNMKSQLLQLEKQRSTAMEQLGVNHPIVTSLNAEIATVMAKIAFETSQITSSIDSSERITSSRISELILAIEKQKSVVLELRRHSNYIALLQQDIVNMEKAFDLVNDGLSQVNLSSQKQAIDVSVLSWASAPLKPTGPRTGLFTVAAFIFASFMTAVGVVGRELVSPKVRSIEDLTAMHGSMEFAIEI</sequence>
<evidence type="ECO:0008006" key="4">
    <source>
        <dbReference type="Google" id="ProtNLM"/>
    </source>
</evidence>
<dbReference type="PANTHER" id="PTHR32309">
    <property type="entry name" value="TYROSINE-PROTEIN KINASE"/>
    <property type="match status" value="1"/>
</dbReference>
<keyword evidence="3" id="KW-1185">Reference proteome</keyword>
<dbReference type="InterPro" id="IPR050445">
    <property type="entry name" value="Bact_polysacc_biosynth/exp"/>
</dbReference>
<feature type="transmembrane region" description="Helical" evidence="1">
    <location>
        <begin position="396"/>
        <end position="416"/>
    </location>
</feature>
<proteinExistence type="predicted"/>
<comment type="caution">
    <text evidence="2">The sequence shown here is derived from an EMBL/GenBank/DDBJ whole genome shotgun (WGS) entry which is preliminary data.</text>
</comment>